<reference evidence="1 2" key="1">
    <citation type="submission" date="2020-08" db="EMBL/GenBank/DDBJ databases">
        <authorList>
            <person name="Koutsovoulos G."/>
            <person name="Danchin GJ E."/>
        </authorList>
    </citation>
    <scope>NUCLEOTIDE SEQUENCE [LARGE SCALE GENOMIC DNA]</scope>
</reference>
<gene>
    <name evidence="1" type="ORF">MENT_LOCUS51158</name>
</gene>
<organism evidence="1 2">
    <name type="scientific">Meloidogyne enterolobii</name>
    <name type="common">Root-knot nematode worm</name>
    <name type="synonym">Meloidogyne mayaguensis</name>
    <dbReference type="NCBI Taxonomy" id="390850"/>
    <lineage>
        <taxon>Eukaryota</taxon>
        <taxon>Metazoa</taxon>
        <taxon>Ecdysozoa</taxon>
        <taxon>Nematoda</taxon>
        <taxon>Chromadorea</taxon>
        <taxon>Rhabditida</taxon>
        <taxon>Tylenchina</taxon>
        <taxon>Tylenchomorpha</taxon>
        <taxon>Tylenchoidea</taxon>
        <taxon>Meloidogynidae</taxon>
        <taxon>Meloidogyninae</taxon>
        <taxon>Meloidogyne</taxon>
    </lineage>
</organism>
<accession>A0A6V7XEW8</accession>
<evidence type="ECO:0000313" key="2">
    <source>
        <dbReference type="Proteomes" id="UP000580250"/>
    </source>
</evidence>
<dbReference type="Proteomes" id="UP000580250">
    <property type="component" value="Unassembled WGS sequence"/>
</dbReference>
<protein>
    <submittedName>
        <fullName evidence="1">Uncharacterized protein</fullName>
    </submittedName>
</protein>
<name>A0A6V7XEW8_MELEN</name>
<comment type="caution">
    <text evidence="1">The sequence shown here is derived from an EMBL/GenBank/DDBJ whole genome shotgun (WGS) entry which is preliminary data.</text>
</comment>
<evidence type="ECO:0000313" key="1">
    <source>
        <dbReference type="EMBL" id="CAD2197879.1"/>
    </source>
</evidence>
<sequence>MRETSPTQTLSIPSQSMLGVLDRNILKPRPNQKNQFQQQRTK</sequence>
<dbReference type="AlphaFoldDB" id="A0A6V7XEW8"/>
<dbReference type="EMBL" id="CAJEWN010001491">
    <property type="protein sequence ID" value="CAD2197879.1"/>
    <property type="molecule type" value="Genomic_DNA"/>
</dbReference>
<proteinExistence type="predicted"/>